<accession>A0A8X6IL74</accession>
<reference evidence="1" key="1">
    <citation type="submission" date="2020-08" db="EMBL/GenBank/DDBJ databases">
        <title>Multicomponent nature underlies the extraordinary mechanical properties of spider dragline silk.</title>
        <authorList>
            <person name="Kono N."/>
            <person name="Nakamura H."/>
            <person name="Mori M."/>
            <person name="Yoshida Y."/>
            <person name="Ohtoshi R."/>
            <person name="Malay A.D."/>
            <person name="Moran D.A.P."/>
            <person name="Tomita M."/>
            <person name="Numata K."/>
            <person name="Arakawa K."/>
        </authorList>
    </citation>
    <scope>NUCLEOTIDE SEQUENCE</scope>
</reference>
<sequence length="94" mass="10596">MKWSHLALITFPNDNLDEFLVDDIRNDNDATKLILDVLTDAEGDNGTEGKLSVLCVESIAKLILQSLQLCSKLEYHFLMNVIKGPLKSQHELQN</sequence>
<dbReference type="Proteomes" id="UP000886998">
    <property type="component" value="Unassembled WGS sequence"/>
</dbReference>
<protein>
    <submittedName>
        <fullName evidence="1">Uncharacterized protein</fullName>
    </submittedName>
</protein>
<comment type="caution">
    <text evidence="1">The sequence shown here is derived from an EMBL/GenBank/DDBJ whole genome shotgun (WGS) entry which is preliminary data.</text>
</comment>
<proteinExistence type="predicted"/>
<evidence type="ECO:0000313" key="2">
    <source>
        <dbReference type="Proteomes" id="UP000886998"/>
    </source>
</evidence>
<dbReference type="EMBL" id="BMAV01026454">
    <property type="protein sequence ID" value="GFS50527.1"/>
    <property type="molecule type" value="Genomic_DNA"/>
</dbReference>
<evidence type="ECO:0000313" key="1">
    <source>
        <dbReference type="EMBL" id="GFS50527.1"/>
    </source>
</evidence>
<name>A0A8X6IL74_9ARAC</name>
<gene>
    <name evidence="1" type="ORF">TNIN_313771</name>
</gene>
<organism evidence="1 2">
    <name type="scientific">Trichonephila inaurata madagascariensis</name>
    <dbReference type="NCBI Taxonomy" id="2747483"/>
    <lineage>
        <taxon>Eukaryota</taxon>
        <taxon>Metazoa</taxon>
        <taxon>Ecdysozoa</taxon>
        <taxon>Arthropoda</taxon>
        <taxon>Chelicerata</taxon>
        <taxon>Arachnida</taxon>
        <taxon>Araneae</taxon>
        <taxon>Araneomorphae</taxon>
        <taxon>Entelegynae</taxon>
        <taxon>Araneoidea</taxon>
        <taxon>Nephilidae</taxon>
        <taxon>Trichonephila</taxon>
        <taxon>Trichonephila inaurata</taxon>
    </lineage>
</organism>
<dbReference type="AlphaFoldDB" id="A0A8X6IL74"/>
<keyword evidence="2" id="KW-1185">Reference proteome</keyword>